<dbReference type="Gene3D" id="3.40.50.300">
    <property type="entry name" value="P-loop containing nucleotide triphosphate hydrolases"/>
    <property type="match status" value="1"/>
</dbReference>
<proteinExistence type="predicted"/>
<protein>
    <submittedName>
        <fullName evidence="7">AAA family ATPase</fullName>
    </submittedName>
</protein>
<keyword evidence="1" id="KW-0547">Nucleotide-binding</keyword>
<keyword evidence="2" id="KW-0067">ATP-binding</keyword>
<evidence type="ECO:0000259" key="6">
    <source>
        <dbReference type="SMART" id="SM01086"/>
    </source>
</evidence>
<keyword evidence="8" id="KW-1185">Reference proteome</keyword>
<accession>A0ABQ6LGL4</accession>
<dbReference type="SMART" id="SM01086">
    <property type="entry name" value="ClpB_D2-small"/>
    <property type="match status" value="1"/>
</dbReference>
<evidence type="ECO:0000313" key="8">
    <source>
        <dbReference type="Proteomes" id="UP001239909"/>
    </source>
</evidence>
<dbReference type="EMBL" id="BSYI01000010">
    <property type="protein sequence ID" value="GMG82442.1"/>
    <property type="molecule type" value="Genomic_DNA"/>
</dbReference>
<dbReference type="InterPro" id="IPR050130">
    <property type="entry name" value="ClpA_ClpB"/>
</dbReference>
<keyword evidence="3" id="KW-0143">Chaperone</keyword>
<dbReference type="PRINTS" id="PR00300">
    <property type="entry name" value="CLPPROTEASEA"/>
</dbReference>
<comment type="caution">
    <text evidence="7">The sequence shown here is derived from an EMBL/GenBank/DDBJ whole genome shotgun (WGS) entry which is preliminary data.</text>
</comment>
<evidence type="ECO:0000256" key="2">
    <source>
        <dbReference type="ARBA" id="ARBA00022840"/>
    </source>
</evidence>
<reference evidence="7 8" key="1">
    <citation type="submission" date="2023-04" db="EMBL/GenBank/DDBJ databases">
        <title>Marinoamorphus aggregata gen. nov., sp. Nov., isolate from tissue of brittle star Ophioplocus japonicus.</title>
        <authorList>
            <person name="Kawano K."/>
            <person name="Sawayama S."/>
            <person name="Nakagawa S."/>
        </authorList>
    </citation>
    <scope>NUCLEOTIDE SEQUENCE [LARGE SCALE GENOMIC DNA]</scope>
    <source>
        <strain evidence="7 8">NKW23</strain>
    </source>
</reference>
<dbReference type="PANTHER" id="PTHR11638:SF18">
    <property type="entry name" value="HEAT SHOCK PROTEIN 104"/>
    <property type="match status" value="1"/>
</dbReference>
<sequence length="663" mass="72960">MTETTVTEITVTETIVPEAAETAAENGESAVTATAEPDGEAEAPRLAPAPPTWLDEIASALAVRSQFVVSGNVRDIYPVPEGDETRFVAFPSAIWRVLQAKGVLALMVHDPVSGLRLHEDCDPRLGQVLTECGLPIGHVADTVEAMSDLVDRVTRERRLPVALIVDYASTQLRSDPAAADRLFVAMDKATRGPKLARPKLEWDCPAANPILWIVERAGDLPEWFMRRNPAVRDLMIELPDLSDRIAFASAEVERLEIPAEMTAEDRRSHVERLALGLDGMGLCDLRAVVDLAEGDGCSLREIDRAIRRFRIGTTRNPWTSQAMRARVRSTLTLLENRVKGQPRAIKRTYDILVRSIMGLSAAQTSSRGNRPRGVLFFVGPTGVGKTELAKGVTEALFGDESAMQRFDMSEFVNEASMGRLIGPPPGAPGYEQGGDLINAVRAKPFSVFLFDEIEKAHPRILDAFLQILDDGRLTDSRGETGYFSESLIIFTSNVGIVGGDSFHNSGQKVTPSDRGEQLEDKLTDAVADHFRFQLKRPELFNRMGQNIVVFEFINPKNAFVIFEALLRKVIRAVMEEHGISVTLTEAAQEELMALCTEEIGDGGRGIGNRIEKYLINPISRLLFDREDLTTVTITSVRVENREAVFEIAEDAAALEEGQKTAAE</sequence>
<evidence type="ECO:0000313" key="7">
    <source>
        <dbReference type="EMBL" id="GMG82442.1"/>
    </source>
</evidence>
<dbReference type="Proteomes" id="UP001239909">
    <property type="component" value="Unassembled WGS sequence"/>
</dbReference>
<dbReference type="RefSeq" id="WP_285671219.1">
    <property type="nucleotide sequence ID" value="NZ_BSYI01000010.1"/>
</dbReference>
<feature type="domain" description="Clp ATPase C-terminal" evidence="6">
    <location>
        <begin position="553"/>
        <end position="645"/>
    </location>
</feature>
<evidence type="ECO:0000259" key="5">
    <source>
        <dbReference type="SMART" id="SM00382"/>
    </source>
</evidence>
<dbReference type="InterPro" id="IPR001270">
    <property type="entry name" value="ClpA/B"/>
</dbReference>
<name>A0ABQ6LGL4_9RHOB</name>
<dbReference type="SMART" id="SM00382">
    <property type="entry name" value="AAA"/>
    <property type="match status" value="1"/>
</dbReference>
<dbReference type="InterPro" id="IPR003593">
    <property type="entry name" value="AAA+_ATPase"/>
</dbReference>
<feature type="region of interest" description="Disordered" evidence="4">
    <location>
        <begin position="21"/>
        <end position="48"/>
    </location>
</feature>
<dbReference type="PANTHER" id="PTHR11638">
    <property type="entry name" value="ATP-DEPENDENT CLP PROTEASE"/>
    <property type="match status" value="1"/>
</dbReference>
<dbReference type="SUPFAM" id="SSF52540">
    <property type="entry name" value="P-loop containing nucleoside triphosphate hydrolases"/>
    <property type="match status" value="1"/>
</dbReference>
<evidence type="ECO:0000256" key="3">
    <source>
        <dbReference type="ARBA" id="ARBA00023186"/>
    </source>
</evidence>
<dbReference type="InterPro" id="IPR003959">
    <property type="entry name" value="ATPase_AAA_core"/>
</dbReference>
<evidence type="ECO:0000256" key="1">
    <source>
        <dbReference type="ARBA" id="ARBA00022741"/>
    </source>
</evidence>
<feature type="domain" description="AAA+ ATPase" evidence="5">
    <location>
        <begin position="371"/>
        <end position="540"/>
    </location>
</feature>
<gene>
    <name evidence="7" type="ORF">LNKW23_16550</name>
</gene>
<dbReference type="CDD" id="cd19499">
    <property type="entry name" value="RecA-like_ClpB_Hsp104-like"/>
    <property type="match status" value="1"/>
</dbReference>
<dbReference type="Pfam" id="PF07724">
    <property type="entry name" value="AAA_2"/>
    <property type="match status" value="1"/>
</dbReference>
<evidence type="ECO:0000256" key="4">
    <source>
        <dbReference type="SAM" id="MobiDB-lite"/>
    </source>
</evidence>
<dbReference type="InterPro" id="IPR019489">
    <property type="entry name" value="Clp_ATPase_C"/>
</dbReference>
<dbReference type="InterPro" id="IPR027417">
    <property type="entry name" value="P-loop_NTPase"/>
</dbReference>
<organism evidence="7 8">
    <name type="scientific">Paralimibaculum aggregatum</name>
    <dbReference type="NCBI Taxonomy" id="3036245"/>
    <lineage>
        <taxon>Bacteria</taxon>
        <taxon>Pseudomonadati</taxon>
        <taxon>Pseudomonadota</taxon>
        <taxon>Alphaproteobacteria</taxon>
        <taxon>Rhodobacterales</taxon>
        <taxon>Paracoccaceae</taxon>
        <taxon>Paralimibaculum</taxon>
    </lineage>
</organism>